<evidence type="ECO:0000256" key="4">
    <source>
        <dbReference type="ARBA" id="ARBA00023004"/>
    </source>
</evidence>
<evidence type="ECO:0000313" key="8">
    <source>
        <dbReference type="Proteomes" id="UP000182057"/>
    </source>
</evidence>
<dbReference type="PANTHER" id="PTHR43498">
    <property type="entry name" value="FERREDOXIN:COB-COM HETERODISULFIDE REDUCTASE SUBUNIT A"/>
    <property type="match status" value="1"/>
</dbReference>
<evidence type="ECO:0000256" key="3">
    <source>
        <dbReference type="ARBA" id="ARBA00023002"/>
    </source>
</evidence>
<dbReference type="GO" id="GO:0016491">
    <property type="term" value="F:oxidoreductase activity"/>
    <property type="evidence" value="ECO:0007669"/>
    <property type="project" value="UniProtKB-KW"/>
</dbReference>
<dbReference type="GO" id="GO:0051539">
    <property type="term" value="F:4 iron, 4 sulfur cluster binding"/>
    <property type="evidence" value="ECO:0007669"/>
    <property type="project" value="UniProtKB-KW"/>
</dbReference>
<dbReference type="Gene3D" id="3.50.50.60">
    <property type="entry name" value="FAD/NAD(P)-binding domain"/>
    <property type="match status" value="1"/>
</dbReference>
<evidence type="ECO:0000313" key="6">
    <source>
        <dbReference type="EMBL" id="PDP45026.1"/>
    </source>
</evidence>
<keyword evidence="4" id="KW-0408">Iron</keyword>
<evidence type="ECO:0000313" key="9">
    <source>
        <dbReference type="Proteomes" id="UP000219259"/>
    </source>
</evidence>
<keyword evidence="5" id="KW-0411">Iron-sulfur</keyword>
<gene>
    <name evidence="6" type="ORF">CLI86_01440</name>
    <name evidence="7" type="ORF">TFUB20_00540</name>
</gene>
<keyword evidence="1" id="KW-0004">4Fe-4S</keyword>
<dbReference type="EMBL" id="NSLJ01000002">
    <property type="protein sequence ID" value="PDP45026.1"/>
    <property type="molecule type" value="Genomic_DNA"/>
</dbReference>
<reference evidence="6 9" key="2">
    <citation type="submission" date="2017-09" db="EMBL/GenBank/DDBJ databases">
        <title>Phase variable restriction modification systems are present in the genome sequences of periodontal pathogens Prevotella intermedia, Tannerella forsythia and Porphyromonas gingivalis.</title>
        <authorList>
            <person name="Haigh R.D."/>
            <person name="Crawford L."/>
            <person name="Ralph J."/>
            <person name="Wanford J."/>
            <person name="Vartoukian S.R."/>
            <person name="Hijazib K."/>
            <person name="Wade W."/>
            <person name="Oggioni M.R."/>
        </authorList>
    </citation>
    <scope>NUCLEOTIDE SEQUENCE [LARGE SCALE GENOMIC DNA]</scope>
    <source>
        <strain evidence="6 9">WW11663</strain>
    </source>
</reference>
<proteinExistence type="predicted"/>
<reference evidence="7 8" key="1">
    <citation type="submission" date="2016-09" db="EMBL/GenBank/DDBJ databases">
        <authorList>
            <person name="Capua I."/>
            <person name="De Benedictis P."/>
            <person name="Joannis T."/>
            <person name="Lombin L.H."/>
            <person name="Cattoli G."/>
        </authorList>
    </citation>
    <scope>NUCLEOTIDE SEQUENCE [LARGE SCALE GENOMIC DNA]</scope>
    <source>
        <strain evidence="7 8">UB20</strain>
    </source>
</reference>
<dbReference type="RefSeq" id="WP_074449462.1">
    <property type="nucleotide sequence ID" value="NZ_CAUUNV010000175.1"/>
</dbReference>
<dbReference type="Proteomes" id="UP000182057">
    <property type="component" value="Unassembled WGS sequence"/>
</dbReference>
<dbReference type="Proteomes" id="UP000219259">
    <property type="component" value="Unassembled WGS sequence"/>
</dbReference>
<evidence type="ECO:0000256" key="1">
    <source>
        <dbReference type="ARBA" id="ARBA00022485"/>
    </source>
</evidence>
<sequence length="571" mass="64720">MISKEKITFLLACLSFISPNLSKASEKGETYDVVIYGGTSAGIASAIQVSRMGKSVIVIEPTGRIGGLTTGGLGQTDIGNKQIIGGIAREFYRNIRRYYDRPDNWKWQKKEAYMDSGQTNTEKEEETMWTFEPSAALSVYQMMLNDEKIILVHNQRLNRKTGVKKQNNRILSIEMENGSIYRGKMFIDATYEGDLMAAAGVSYSIGRESNKAYGETLNGVQANRLNHTLTWDLSKNGYNHNFSDGVDPYIVKGDPTSGLLPYITEGGRPGTDGHGDHKVQAYCFRMTLTDHPENKIPFQKPDNYNELNYELLFRNFEVGGGSEVNRIPWINSPMPNRKTDTNNRRGFSTDFIGQNYTYPEADYEEREKIIQAHRDYQQGLMWTLAFHPRIPQNIRNEVSRWGTCKDEYEEGSNGWQQQLYIREARRMKSDYVMTQKNCERIEIVDDPVGMGAYGMDSHHVQRYVDANGFVQNEGNVEALVSAPYPISFRSIVPKRNECRNLLVPICVSSTHIAFGSIRMEPVFMVLGQSAATVACIAIDSGKAVQDIDYALLRKKLLKDKQILETILQERL</sequence>
<keyword evidence="2" id="KW-0479">Metal-binding</keyword>
<dbReference type="PANTHER" id="PTHR43498:SF1">
    <property type="entry name" value="COB--COM HETERODISULFIDE REDUCTASE IRON-SULFUR SUBUNIT A"/>
    <property type="match status" value="1"/>
</dbReference>
<dbReference type="AlphaFoldDB" id="A0A1D3UFZ2"/>
<keyword evidence="3" id="KW-0560">Oxidoreductase</keyword>
<evidence type="ECO:0000313" key="7">
    <source>
        <dbReference type="EMBL" id="SCQ18974.1"/>
    </source>
</evidence>
<evidence type="ECO:0000256" key="2">
    <source>
        <dbReference type="ARBA" id="ARBA00022723"/>
    </source>
</evidence>
<name>A0A1D3UFZ2_TANFO</name>
<dbReference type="GO" id="GO:0046872">
    <property type="term" value="F:metal ion binding"/>
    <property type="evidence" value="ECO:0007669"/>
    <property type="project" value="UniProtKB-KW"/>
</dbReference>
<protein>
    <submittedName>
        <fullName evidence="6 7">FAD-dependent oxidoreductase</fullName>
    </submittedName>
</protein>
<organism evidence="7 8">
    <name type="scientific">Tannerella forsythia</name>
    <name type="common">Bacteroides forsythus</name>
    <dbReference type="NCBI Taxonomy" id="28112"/>
    <lineage>
        <taxon>Bacteria</taxon>
        <taxon>Pseudomonadati</taxon>
        <taxon>Bacteroidota</taxon>
        <taxon>Bacteroidia</taxon>
        <taxon>Bacteroidales</taxon>
        <taxon>Tannerellaceae</taxon>
        <taxon>Tannerella</taxon>
    </lineage>
</organism>
<dbReference type="InterPro" id="IPR036188">
    <property type="entry name" value="FAD/NAD-bd_sf"/>
</dbReference>
<accession>A0A1D3UFZ2</accession>
<evidence type="ECO:0000256" key="5">
    <source>
        <dbReference type="ARBA" id="ARBA00023014"/>
    </source>
</evidence>
<dbReference type="OrthoDB" id="668499at2"/>
<dbReference type="EMBL" id="FMMM01000021">
    <property type="protein sequence ID" value="SCQ18974.1"/>
    <property type="molecule type" value="Genomic_DNA"/>
</dbReference>
<dbReference type="InterPro" id="IPR039650">
    <property type="entry name" value="HdrA-like"/>
</dbReference>
<dbReference type="SUPFAM" id="SSF51905">
    <property type="entry name" value="FAD/NAD(P)-binding domain"/>
    <property type="match status" value="1"/>
</dbReference>
<dbReference type="Pfam" id="PF12831">
    <property type="entry name" value="FAD_oxidored"/>
    <property type="match status" value="1"/>
</dbReference>